<keyword evidence="1" id="KW-1133">Transmembrane helix</keyword>
<evidence type="ECO:0000313" key="3">
    <source>
        <dbReference type="Proteomes" id="UP000321922"/>
    </source>
</evidence>
<reference evidence="2 3" key="1">
    <citation type="submission" date="2019-07" db="EMBL/GenBank/DDBJ databases">
        <title>Whole genome shotgun sequence of Vibrio sagamiensis NBRC 104589.</title>
        <authorList>
            <person name="Hosoyama A."/>
            <person name="Uohara A."/>
            <person name="Ohji S."/>
            <person name="Ichikawa N."/>
        </authorList>
    </citation>
    <scope>NUCLEOTIDE SEQUENCE [LARGE SCALE GENOMIC DNA]</scope>
    <source>
        <strain evidence="2 3">NBRC 104589</strain>
    </source>
</reference>
<protein>
    <submittedName>
        <fullName evidence="2">Uncharacterized protein</fullName>
    </submittedName>
</protein>
<comment type="caution">
    <text evidence="2">The sequence shown here is derived from an EMBL/GenBank/DDBJ whole genome shotgun (WGS) entry which is preliminary data.</text>
</comment>
<name>A0A511QC82_9VIBR</name>
<proteinExistence type="predicted"/>
<evidence type="ECO:0000313" key="2">
    <source>
        <dbReference type="EMBL" id="GEM74816.1"/>
    </source>
</evidence>
<dbReference type="EMBL" id="BJXJ01000006">
    <property type="protein sequence ID" value="GEM74816.1"/>
    <property type="molecule type" value="Genomic_DNA"/>
</dbReference>
<dbReference type="Proteomes" id="UP000321922">
    <property type="component" value="Unassembled WGS sequence"/>
</dbReference>
<sequence length="60" mass="6769">MVKYALAVVVVLQIIFAVNSDGLMRALAEFTAFLVAIIWVLVHRHDASMRKITLDCNKPR</sequence>
<organism evidence="2 3">
    <name type="scientific">Vibrio sagamiensis NBRC 104589</name>
    <dbReference type="NCBI Taxonomy" id="1219064"/>
    <lineage>
        <taxon>Bacteria</taxon>
        <taxon>Pseudomonadati</taxon>
        <taxon>Pseudomonadota</taxon>
        <taxon>Gammaproteobacteria</taxon>
        <taxon>Vibrionales</taxon>
        <taxon>Vibrionaceae</taxon>
        <taxon>Vibrio</taxon>
    </lineage>
</organism>
<keyword evidence="3" id="KW-1185">Reference proteome</keyword>
<feature type="transmembrane region" description="Helical" evidence="1">
    <location>
        <begin position="27"/>
        <end position="42"/>
    </location>
</feature>
<keyword evidence="1" id="KW-0472">Membrane</keyword>
<dbReference type="OrthoDB" id="5900390at2"/>
<gene>
    <name evidence="2" type="ORF">VSA01S_09280</name>
</gene>
<dbReference type="AlphaFoldDB" id="A0A511QC82"/>
<evidence type="ECO:0000256" key="1">
    <source>
        <dbReference type="SAM" id="Phobius"/>
    </source>
</evidence>
<accession>A0A511QC82</accession>
<dbReference type="RefSeq" id="WP_039979210.1">
    <property type="nucleotide sequence ID" value="NZ_BAOJ01000014.1"/>
</dbReference>
<keyword evidence="1" id="KW-0812">Transmembrane</keyword>